<dbReference type="KEGG" id="bpg:Bathy06g00290"/>
<dbReference type="GeneID" id="19015009"/>
<gene>
    <name evidence="3" type="ORF">Bathy06g00290</name>
</gene>
<organism evidence="3 4">
    <name type="scientific">Bathycoccus prasinos</name>
    <dbReference type="NCBI Taxonomy" id="41875"/>
    <lineage>
        <taxon>Eukaryota</taxon>
        <taxon>Viridiplantae</taxon>
        <taxon>Chlorophyta</taxon>
        <taxon>Mamiellophyceae</taxon>
        <taxon>Mamiellales</taxon>
        <taxon>Bathycoccaceae</taxon>
        <taxon>Bathycoccus</taxon>
    </lineage>
</organism>
<evidence type="ECO:0000256" key="2">
    <source>
        <dbReference type="SAM" id="SignalP"/>
    </source>
</evidence>
<feature type="transmembrane region" description="Helical" evidence="1">
    <location>
        <begin position="1033"/>
        <end position="1054"/>
    </location>
</feature>
<proteinExistence type="predicted"/>
<feature type="signal peptide" evidence="2">
    <location>
        <begin position="1"/>
        <end position="35"/>
    </location>
</feature>
<feature type="transmembrane region" description="Helical" evidence="1">
    <location>
        <begin position="778"/>
        <end position="799"/>
    </location>
</feature>
<protein>
    <submittedName>
        <fullName evidence="3">Unnamed protein product</fullName>
    </submittedName>
</protein>
<keyword evidence="4" id="KW-1185">Reference proteome</keyword>
<feature type="transmembrane region" description="Helical" evidence="1">
    <location>
        <begin position="513"/>
        <end position="533"/>
    </location>
</feature>
<dbReference type="InterPro" id="IPR027417">
    <property type="entry name" value="P-loop_NTPase"/>
</dbReference>
<sequence>MMSSFKRTRGWSPLAVTILTAFLVLSGTQFMVSKAAQPPICKHLTTQRPQCFDDTHVSNRNSVPAFLSNLLGLRNTINLEVVWWETQAMQTFALEILLREKLGYEVELHEYTAWLGCIDSYATYAEDNGIENGPYPTAQLQYLNLMLGKKSFDVELWTQSGKAGRDYVTDKVTLANPAKVAFDGILGPSARNGWFINAAALKGKYFDTLSLIQANGGFDTTSPVHLVRPSELPVLDAPASWKDDHCSGEDRKNFQGGVLDCVYWTWESPTANCCTRRKKAEGNCGGLDECFALIVENPGWLPPTEKNEIRVIASAAPLEIVYAGPAKTKTVVKVAEDLDKPTIFYWWEPDLFIQPYVNDAGVVSDYRFARVNMLDEMFCANNQFVEAGYRSSYSTAFAANHTSAPCDFAKDILEKASYLPDRLYFQDAFYLFSKYSVTFEESWNLVNQTQNTSLIAKRDEIWTNWEGAGEDERINYNTSLLYSLGACEWLKQNPHLWQDYIEPNEYIFDDIKIIFICLVVFIGYVLIQMVWIYRPGAYYNVEVKRSLEVLEAHDVEPFTAGKPKLLDGVDLTKKPAAVSKSSARVNFIVKEISCRSDEKCVEFSIESNTRLDNVYMTCKSGPHRSEVPDSWGTVPHAVLNKDFGFPYAAEGQNTSVTRVDDYTFSFSVSSGITKLRVPILRKSKQFSPLKGFHFILQPGEVFGDAGAAKAESISTKKLTSMNSFGGSKRSGLQDSSSLKYGDASIFASSIPVLSIKIFPSEPFMHGSSSTGLDVKGKSAFWTYNSLFVLIKNCLSVPYIAGMQWKYQLKQASVAMLETFLWGFLFQLLLDEGLILKKADYCIFIGLAFAFIEVYKFHVGLHYFNGAYMIKSHFEQLLLLKYNILSTADLTHINDSEPYFRVTIFTDCEAIREEFWKPLNEIFEQLFRMVGASAFLAFLFRENMGMLFMKLIYGIPYGFLGFSLIFLFFRCSRGLKIGLDEDRLEVIVYSGAHVILHNTLLVRELRSVIDFCSLQYDRLWFQLNGGIFERWYHLYYNTWMMQGCLVCVTAVFYALPTKFLKDYDGDQGKVTVGEYLVSLTAMIQLLTGCVQIFVCSSSVLEVLSKVEHIAELLNFQSSEEKRICNIPMNEDGMRDHEGSCITLSDGVPLLVFEDVSVAYASRSIFENCSLVDRSSRKVSDVRTGGIIGVLRNSDGSSRTLMNLLMREEISTTGKVGISPTLFACRVNSEHGAFVQSASLRSNLILNAESRVRDLAEYSEENSLFLNQIRSYDSRKIWDICKFVGLSSVVIGSVHESNWSEVTLDSLLALLDHNDLIKIRLVRALLALPEVLVLDEVGDDMSVQDLQEMHKVLVAYLEYKIPGVDDTETCKLLRKVANVPRTIIWSGFKRTLQPYVDAKNFMLVVKDSSKIIFTAPDGAW</sequence>
<feature type="transmembrane region" description="Helical" evidence="1">
    <location>
        <begin position="811"/>
        <end position="829"/>
    </location>
</feature>
<evidence type="ECO:0000313" key="4">
    <source>
        <dbReference type="Proteomes" id="UP000198341"/>
    </source>
</evidence>
<feature type="chain" id="PRO_5003919282" evidence="2">
    <location>
        <begin position="36"/>
        <end position="1418"/>
    </location>
</feature>
<dbReference type="EMBL" id="FO082273">
    <property type="protein sequence ID" value="CCO17207.1"/>
    <property type="molecule type" value="Genomic_DNA"/>
</dbReference>
<reference evidence="3 4" key="1">
    <citation type="submission" date="2011-10" db="EMBL/GenBank/DDBJ databases">
        <authorList>
            <person name="Genoscope - CEA"/>
        </authorList>
    </citation>
    <scope>NUCLEOTIDE SEQUENCE [LARGE SCALE GENOMIC DNA]</scope>
    <source>
        <strain evidence="3 4">RCC 1105</strain>
    </source>
</reference>
<keyword evidence="1" id="KW-0812">Transmembrane</keyword>
<keyword evidence="2" id="KW-0732">Signal</keyword>
<dbReference type="Gene3D" id="3.40.50.300">
    <property type="entry name" value="P-loop containing nucleotide triphosphate hydrolases"/>
    <property type="match status" value="1"/>
</dbReference>
<keyword evidence="1" id="KW-1133">Transmembrane helix</keyword>
<name>K8EGC5_9CHLO</name>
<feature type="transmembrane region" description="Helical" evidence="1">
    <location>
        <begin position="945"/>
        <end position="968"/>
    </location>
</feature>
<evidence type="ECO:0000256" key="1">
    <source>
        <dbReference type="SAM" id="Phobius"/>
    </source>
</evidence>
<dbReference type="OrthoDB" id="10650301at2759"/>
<keyword evidence="1" id="KW-0472">Membrane</keyword>
<accession>K8EGC5</accession>
<dbReference type="RefSeq" id="XP_007512607.1">
    <property type="nucleotide sequence ID" value="XM_007512545.1"/>
</dbReference>
<evidence type="ECO:0000313" key="3">
    <source>
        <dbReference type="EMBL" id="CCO17207.1"/>
    </source>
</evidence>
<dbReference type="Proteomes" id="UP000198341">
    <property type="component" value="Chromosome 6"/>
</dbReference>
<feature type="transmembrane region" description="Helical" evidence="1">
    <location>
        <begin position="841"/>
        <end position="863"/>
    </location>
</feature>